<dbReference type="InterPro" id="IPR001647">
    <property type="entry name" value="HTH_TetR"/>
</dbReference>
<organism evidence="5 6">
    <name type="scientific">Koribacter versatilis (strain Ellin345)</name>
    <dbReference type="NCBI Taxonomy" id="204669"/>
    <lineage>
        <taxon>Bacteria</taxon>
        <taxon>Pseudomonadati</taxon>
        <taxon>Acidobacteriota</taxon>
        <taxon>Terriglobia</taxon>
        <taxon>Terriglobales</taxon>
        <taxon>Candidatus Korobacteraceae</taxon>
        <taxon>Candidatus Korobacter</taxon>
    </lineage>
</organism>
<feature type="DNA-binding region" description="H-T-H motif" evidence="2">
    <location>
        <begin position="48"/>
        <end position="67"/>
    </location>
</feature>
<evidence type="ECO:0000256" key="1">
    <source>
        <dbReference type="ARBA" id="ARBA00023125"/>
    </source>
</evidence>
<dbReference type="PROSITE" id="PS50977">
    <property type="entry name" value="HTH_TETR_2"/>
    <property type="match status" value="1"/>
</dbReference>
<keyword evidence="6" id="KW-1185">Reference proteome</keyword>
<dbReference type="Pfam" id="PF00440">
    <property type="entry name" value="TetR_N"/>
    <property type="match status" value="1"/>
</dbReference>
<dbReference type="EMBL" id="CP000360">
    <property type="protein sequence ID" value="ABF42664.1"/>
    <property type="molecule type" value="Genomic_DNA"/>
</dbReference>
<feature type="region of interest" description="Disordered" evidence="3">
    <location>
        <begin position="1"/>
        <end position="21"/>
    </location>
</feature>
<protein>
    <submittedName>
        <fullName evidence="5">Transcriptional regulator, TetR family</fullName>
    </submittedName>
</protein>
<evidence type="ECO:0000313" key="5">
    <source>
        <dbReference type="EMBL" id="ABF42664.1"/>
    </source>
</evidence>
<sequence length="201" mass="23064">MSNSERAKPSKASSKSVKATDARIRRTHERLGLALIELILDNPIDTVTVQDVLDRAGVGRSTFYLHYRDKDDLLWTQLEQFFEIMSNLLDSKKEVSRRVLPVREMLEHVGIENKIYRALADSGRLHDFFDLAQQYFARSIEKRLSGYRKLLNISGDELTARANALAGSYLALMRWWIDSKGKLPPQAVDDLFHGMVWKGLE</sequence>
<dbReference type="GO" id="GO:0003677">
    <property type="term" value="F:DNA binding"/>
    <property type="evidence" value="ECO:0007669"/>
    <property type="project" value="UniProtKB-UniRule"/>
</dbReference>
<feature type="domain" description="HTH tetR-type" evidence="4">
    <location>
        <begin position="25"/>
        <end position="85"/>
    </location>
</feature>
<dbReference type="KEGG" id="aba:Acid345_3663"/>
<dbReference type="AlphaFoldDB" id="Q1IKD6"/>
<keyword evidence="1 2" id="KW-0238">DNA-binding</keyword>
<dbReference type="Gene3D" id="1.10.357.10">
    <property type="entry name" value="Tetracycline Repressor, domain 2"/>
    <property type="match status" value="1"/>
</dbReference>
<reference evidence="5 6" key="1">
    <citation type="journal article" date="2009" name="Appl. Environ. Microbiol.">
        <title>Three genomes from the phylum Acidobacteria provide insight into the lifestyles of these microorganisms in soils.</title>
        <authorList>
            <person name="Ward N.L."/>
            <person name="Challacombe J.F."/>
            <person name="Janssen P.H."/>
            <person name="Henrissat B."/>
            <person name="Coutinho P.M."/>
            <person name="Wu M."/>
            <person name="Xie G."/>
            <person name="Haft D.H."/>
            <person name="Sait M."/>
            <person name="Badger J."/>
            <person name="Barabote R.D."/>
            <person name="Bradley B."/>
            <person name="Brettin T.S."/>
            <person name="Brinkac L.M."/>
            <person name="Bruce D."/>
            <person name="Creasy T."/>
            <person name="Daugherty S.C."/>
            <person name="Davidsen T.M."/>
            <person name="DeBoy R.T."/>
            <person name="Detter J.C."/>
            <person name="Dodson R.J."/>
            <person name="Durkin A.S."/>
            <person name="Ganapathy A."/>
            <person name="Gwinn-Giglio M."/>
            <person name="Han C.S."/>
            <person name="Khouri H."/>
            <person name="Kiss H."/>
            <person name="Kothari S.P."/>
            <person name="Madupu R."/>
            <person name="Nelson K.E."/>
            <person name="Nelson W.C."/>
            <person name="Paulsen I."/>
            <person name="Penn K."/>
            <person name="Ren Q."/>
            <person name="Rosovitz M.J."/>
            <person name="Selengut J.D."/>
            <person name="Shrivastava S."/>
            <person name="Sullivan S.A."/>
            <person name="Tapia R."/>
            <person name="Thompson L.S."/>
            <person name="Watkins K.L."/>
            <person name="Yang Q."/>
            <person name="Yu C."/>
            <person name="Zafar N."/>
            <person name="Zhou L."/>
            <person name="Kuske C.R."/>
        </authorList>
    </citation>
    <scope>NUCLEOTIDE SEQUENCE [LARGE SCALE GENOMIC DNA]</scope>
    <source>
        <strain evidence="5 6">Ellin345</strain>
    </source>
</reference>
<gene>
    <name evidence="5" type="ordered locus">Acid345_3663</name>
</gene>
<proteinExistence type="predicted"/>
<dbReference type="InterPro" id="IPR050624">
    <property type="entry name" value="HTH-type_Tx_Regulator"/>
</dbReference>
<dbReference type="eggNOG" id="COG1309">
    <property type="taxonomic scope" value="Bacteria"/>
</dbReference>
<dbReference type="EnsemblBacteria" id="ABF42664">
    <property type="protein sequence ID" value="ABF42664"/>
    <property type="gene ID" value="Acid345_3663"/>
</dbReference>
<name>Q1IKD6_KORVE</name>
<dbReference type="RefSeq" id="WP_011524463.1">
    <property type="nucleotide sequence ID" value="NC_008009.1"/>
</dbReference>
<dbReference type="Proteomes" id="UP000002432">
    <property type="component" value="Chromosome"/>
</dbReference>
<evidence type="ECO:0000313" key="6">
    <source>
        <dbReference type="Proteomes" id="UP000002432"/>
    </source>
</evidence>
<evidence type="ECO:0000256" key="3">
    <source>
        <dbReference type="SAM" id="MobiDB-lite"/>
    </source>
</evidence>
<dbReference type="HOGENOM" id="CLU_087539_0_3_0"/>
<evidence type="ECO:0000259" key="4">
    <source>
        <dbReference type="PROSITE" id="PS50977"/>
    </source>
</evidence>
<dbReference type="SUPFAM" id="SSF46689">
    <property type="entry name" value="Homeodomain-like"/>
    <property type="match status" value="1"/>
</dbReference>
<dbReference type="OrthoDB" id="9810250at2"/>
<dbReference type="PANTHER" id="PTHR43479:SF7">
    <property type="entry name" value="TETR-FAMILY TRANSCRIPTIONAL REGULATOR"/>
    <property type="match status" value="1"/>
</dbReference>
<dbReference type="PANTHER" id="PTHR43479">
    <property type="entry name" value="ACREF/ENVCD OPERON REPRESSOR-RELATED"/>
    <property type="match status" value="1"/>
</dbReference>
<evidence type="ECO:0000256" key="2">
    <source>
        <dbReference type="PROSITE-ProRule" id="PRU00335"/>
    </source>
</evidence>
<accession>Q1IKD6</accession>
<dbReference type="InterPro" id="IPR009057">
    <property type="entry name" value="Homeodomain-like_sf"/>
</dbReference>